<reference evidence="15 16" key="1">
    <citation type="submission" date="2019-07" db="EMBL/GenBank/DDBJ databases">
        <authorList>
            <person name="Huq M.A."/>
        </authorList>
    </citation>
    <scope>NUCLEOTIDE SEQUENCE [LARGE SCALE GENOMIC DNA]</scope>
    <source>
        <strain evidence="15 16">MAH-3</strain>
    </source>
</reference>
<feature type="domain" description="ATP-grasp" evidence="14">
    <location>
        <begin position="221"/>
        <end position="474"/>
    </location>
</feature>
<evidence type="ECO:0000256" key="6">
    <source>
        <dbReference type="ARBA" id="ARBA00022036"/>
    </source>
</evidence>
<dbReference type="InterPro" id="IPR044019">
    <property type="entry name" value="Cyanophycin_syn_N"/>
</dbReference>
<dbReference type="PANTHER" id="PTHR23135">
    <property type="entry name" value="MUR LIGASE FAMILY MEMBER"/>
    <property type="match status" value="1"/>
</dbReference>
<gene>
    <name evidence="15" type="primary">cphA</name>
    <name evidence="15" type="ORF">FO442_13415</name>
</gene>
<dbReference type="GO" id="GO:0071160">
    <property type="term" value="F:cyanophycin synthetase activity (L-aspartate-adding)"/>
    <property type="evidence" value="ECO:0007669"/>
    <property type="project" value="UniProtKB-EC"/>
</dbReference>
<keyword evidence="16" id="KW-1185">Reference proteome</keyword>
<dbReference type="Gene3D" id="3.30.470.20">
    <property type="entry name" value="ATP-grasp fold, B domain"/>
    <property type="match status" value="2"/>
</dbReference>
<keyword evidence="8 13" id="KW-0547">Nucleotide-binding</keyword>
<dbReference type="Proteomes" id="UP000316008">
    <property type="component" value="Unassembled WGS sequence"/>
</dbReference>
<dbReference type="OrthoDB" id="9803907at2"/>
<dbReference type="Pfam" id="PF18921">
    <property type="entry name" value="Cyanophycin_syn"/>
    <property type="match status" value="1"/>
</dbReference>
<dbReference type="NCBIfam" id="NF010623">
    <property type="entry name" value="PRK14016.1"/>
    <property type="match status" value="1"/>
</dbReference>
<dbReference type="EC" id="6.3.2.30" evidence="4"/>
<dbReference type="GO" id="GO:0071161">
    <property type="term" value="F:cyanophycin synthetase activity (L-arginine-adding)"/>
    <property type="evidence" value="ECO:0007669"/>
    <property type="project" value="UniProtKB-EC"/>
</dbReference>
<comment type="catalytic activity">
    <reaction evidence="12">
        <text>[L-4-(L-arginin-2-N-yl)aspartate](n) + L-aspartate + ATP = [L-4-(L-arginin-2-N-yl)aspartate](n)-L-aspartate + ADP + phosphate + H(+)</text>
        <dbReference type="Rhea" id="RHEA:13277"/>
        <dbReference type="Rhea" id="RHEA-COMP:13728"/>
        <dbReference type="Rhea" id="RHEA-COMP:13733"/>
        <dbReference type="ChEBI" id="CHEBI:15378"/>
        <dbReference type="ChEBI" id="CHEBI:29991"/>
        <dbReference type="ChEBI" id="CHEBI:30616"/>
        <dbReference type="ChEBI" id="CHEBI:43474"/>
        <dbReference type="ChEBI" id="CHEBI:137986"/>
        <dbReference type="ChEBI" id="CHEBI:137990"/>
        <dbReference type="ChEBI" id="CHEBI:456216"/>
        <dbReference type="EC" id="6.3.2.29"/>
    </reaction>
</comment>
<evidence type="ECO:0000313" key="15">
    <source>
        <dbReference type="EMBL" id="TSJ42080.1"/>
    </source>
</evidence>
<dbReference type="InterPro" id="IPR036615">
    <property type="entry name" value="Mur_ligase_C_dom_sf"/>
</dbReference>
<evidence type="ECO:0000256" key="13">
    <source>
        <dbReference type="PROSITE-ProRule" id="PRU00409"/>
    </source>
</evidence>
<name>A0A556MQ86_9FLAO</name>
<dbReference type="Gene3D" id="3.40.1190.10">
    <property type="entry name" value="Mur-like, catalytic domain"/>
    <property type="match status" value="1"/>
</dbReference>
<evidence type="ECO:0000256" key="5">
    <source>
        <dbReference type="ARBA" id="ARBA00013005"/>
    </source>
</evidence>
<dbReference type="InterPro" id="IPR036565">
    <property type="entry name" value="Mur-like_cat_sf"/>
</dbReference>
<comment type="catalytic activity">
    <reaction evidence="11">
        <text>[L-4-(L-arginin-2-N-yl)aspartate](n)-L-aspartate + L-arginine + ATP = [L-4-(L-arginin-2-N-yl)aspartate](n+1) + ADP + phosphate + H(+)</text>
        <dbReference type="Rhea" id="RHEA:23888"/>
        <dbReference type="Rhea" id="RHEA-COMP:13732"/>
        <dbReference type="Rhea" id="RHEA-COMP:13733"/>
        <dbReference type="ChEBI" id="CHEBI:15378"/>
        <dbReference type="ChEBI" id="CHEBI:30616"/>
        <dbReference type="ChEBI" id="CHEBI:32682"/>
        <dbReference type="ChEBI" id="CHEBI:43474"/>
        <dbReference type="ChEBI" id="CHEBI:137986"/>
        <dbReference type="ChEBI" id="CHEBI:137990"/>
        <dbReference type="ChEBI" id="CHEBI:456216"/>
        <dbReference type="EC" id="6.3.2.30"/>
    </reaction>
</comment>
<evidence type="ECO:0000256" key="8">
    <source>
        <dbReference type="ARBA" id="ARBA00022741"/>
    </source>
</evidence>
<dbReference type="Pfam" id="PF02875">
    <property type="entry name" value="Mur_ligase_C"/>
    <property type="match status" value="1"/>
</dbReference>
<comment type="similarity">
    <text evidence="2">In the C-terminal section; belongs to the MurCDEF family.</text>
</comment>
<dbReference type="RefSeq" id="WP_144333711.1">
    <property type="nucleotide sequence ID" value="NZ_VLPL01000006.1"/>
</dbReference>
<organism evidence="15 16">
    <name type="scientific">Fluviicola chungangensis</name>
    <dbReference type="NCBI Taxonomy" id="2597671"/>
    <lineage>
        <taxon>Bacteria</taxon>
        <taxon>Pseudomonadati</taxon>
        <taxon>Bacteroidota</taxon>
        <taxon>Flavobacteriia</taxon>
        <taxon>Flavobacteriales</taxon>
        <taxon>Crocinitomicaceae</taxon>
        <taxon>Fluviicola</taxon>
    </lineage>
</organism>
<dbReference type="InterPro" id="IPR013651">
    <property type="entry name" value="ATP-grasp_RimK-type"/>
</dbReference>
<protein>
    <recommendedName>
        <fullName evidence="6">Cyanophycin synthetase</fullName>
        <ecNumber evidence="5">6.3.2.29</ecNumber>
        <ecNumber evidence="4">6.3.2.30</ecNumber>
    </recommendedName>
    <alternativeName>
        <fullName evidence="10">Cyanophycin synthase</fullName>
    </alternativeName>
</protein>
<evidence type="ECO:0000256" key="10">
    <source>
        <dbReference type="ARBA" id="ARBA00031353"/>
    </source>
</evidence>
<dbReference type="SMART" id="SM01209">
    <property type="entry name" value="GARS_A"/>
    <property type="match status" value="1"/>
</dbReference>
<dbReference type="Pfam" id="PF08443">
    <property type="entry name" value="RimK"/>
    <property type="match status" value="1"/>
</dbReference>
<dbReference type="Pfam" id="PF08245">
    <property type="entry name" value="Mur_ligase_M"/>
    <property type="match status" value="1"/>
</dbReference>
<dbReference type="GO" id="GO:0005524">
    <property type="term" value="F:ATP binding"/>
    <property type="evidence" value="ECO:0007669"/>
    <property type="project" value="UniProtKB-UniRule"/>
</dbReference>
<proteinExistence type="inferred from homology"/>
<keyword evidence="7 15" id="KW-0436">Ligase</keyword>
<evidence type="ECO:0000256" key="2">
    <source>
        <dbReference type="ARBA" id="ARBA00009060"/>
    </source>
</evidence>
<evidence type="ECO:0000256" key="4">
    <source>
        <dbReference type="ARBA" id="ARBA00012968"/>
    </source>
</evidence>
<dbReference type="EMBL" id="VLPL01000006">
    <property type="protein sequence ID" value="TSJ42080.1"/>
    <property type="molecule type" value="Genomic_DNA"/>
</dbReference>
<dbReference type="GO" id="GO:0046872">
    <property type="term" value="F:metal ion binding"/>
    <property type="evidence" value="ECO:0007669"/>
    <property type="project" value="InterPro"/>
</dbReference>
<dbReference type="PROSITE" id="PS50975">
    <property type="entry name" value="ATP_GRASP"/>
    <property type="match status" value="1"/>
</dbReference>
<dbReference type="Gene3D" id="3.90.190.20">
    <property type="entry name" value="Mur ligase, C-terminal domain"/>
    <property type="match status" value="1"/>
</dbReference>
<dbReference type="InterPro" id="IPR004101">
    <property type="entry name" value="Mur_ligase_C"/>
</dbReference>
<evidence type="ECO:0000256" key="9">
    <source>
        <dbReference type="ARBA" id="ARBA00022840"/>
    </source>
</evidence>
<dbReference type="AlphaFoldDB" id="A0A556MQ86"/>
<evidence type="ECO:0000256" key="7">
    <source>
        <dbReference type="ARBA" id="ARBA00022598"/>
    </source>
</evidence>
<dbReference type="NCBIfam" id="TIGR02068">
    <property type="entry name" value="cya_phycin_syn"/>
    <property type="match status" value="1"/>
</dbReference>
<dbReference type="SUPFAM" id="SSF53623">
    <property type="entry name" value="MurD-like peptide ligases, catalytic domain"/>
    <property type="match status" value="1"/>
</dbReference>
<evidence type="ECO:0000256" key="12">
    <source>
        <dbReference type="ARBA" id="ARBA00048425"/>
    </source>
</evidence>
<keyword evidence="9 13" id="KW-0067">ATP-binding</keyword>
<evidence type="ECO:0000313" key="16">
    <source>
        <dbReference type="Proteomes" id="UP000316008"/>
    </source>
</evidence>
<sequence length="876" mass="96507">MEIKNIQVMRGPNYWSNYRQKLIVMKLDLGKYEELPTNKIPKFYERMMKALPSLHEHRCSEGKAGGFCERMQQGTWLGHVIEHVALEFQVLAGMDCGYGRTRSTGEPGVYKVVFSYWSEEAGIYAGKAAVAFVEAISEKRPFDVKQTIQTLKEIWEDEMPGPSTQTILDEAVRRNIPVTRLDDHSLYMLGYGRNQQVFRATVMGTTNNLAVESVACKWFTKNLLDKAGISVPKGVAVSDKKELERAIEEVSFPWVIKPIDGNHGRGITANIRNKEVALKAANQAWKTSDKIIIEEYVEGADYRFLVINYKLIAVAKRTPACVWGDGQLTIRELIAKENAHPNRGSGHEKVLTKIKIDYHTKALLKDAGLSLDDIPPLGKEVMLKKTANLSTGGTSTDVTDSVHPFNVFLAERIARLFQLDVCGIDIMAKDVADPIQKGNGAVIEVNAGPGFRMHTHPSVGTPREVAKPLMDMLFPDHSNGRIPIVAITGTNGKTTTTRLVAHMAQHAGKNVGYTTTEGVYINGHTIAEGDCSGPKSAGMILSDPIVDFAVLECARGGILRSGLAFDECDVSIVTNVTEDHLGIDDIHTLEDYAQVKEVVARSTSDQGYAVLNADDDRVYDMRYAVSSKIILFSLDQESERIRRHCNDGGMAVFVQDGHFVVQTGETVIRILAVNHAPITLGGKAEFMIANVLPSIAAGIVSGFSIEVIRTALTSFIPSTELTPGRVNLFEFPHCQLMLDYAHNVSGFEAIKGFVGKIEAASRICVIGATGDRRDGDIRNLGKYAASIFDEIIIRHDTDGRGRTNEEMTELIMQGILSVKPEPRVEVISDEAAAIEFAVTNAPQEAFIFVCADHVKHSIELVRKLQDKLLYSMSKVS</sequence>
<dbReference type="SUPFAM" id="SSF56059">
    <property type="entry name" value="Glutathione synthetase ATP-binding domain-like"/>
    <property type="match status" value="1"/>
</dbReference>
<dbReference type="EC" id="6.3.2.29" evidence="5"/>
<dbReference type="InterPro" id="IPR013221">
    <property type="entry name" value="Mur_ligase_cen"/>
</dbReference>
<comment type="subunit">
    <text evidence="3">Homodimer.</text>
</comment>
<comment type="caution">
    <text evidence="15">The sequence shown here is derived from an EMBL/GenBank/DDBJ whole genome shotgun (WGS) entry which is preliminary data.</text>
</comment>
<accession>A0A556MQ86</accession>
<evidence type="ECO:0000256" key="3">
    <source>
        <dbReference type="ARBA" id="ARBA00011738"/>
    </source>
</evidence>
<evidence type="ECO:0000256" key="1">
    <source>
        <dbReference type="ARBA" id="ARBA00003184"/>
    </source>
</evidence>
<dbReference type="SUPFAM" id="SSF53244">
    <property type="entry name" value="MurD-like peptide ligases, peptide-binding domain"/>
    <property type="match status" value="1"/>
</dbReference>
<evidence type="ECO:0000256" key="11">
    <source>
        <dbReference type="ARBA" id="ARBA00048094"/>
    </source>
</evidence>
<dbReference type="PANTHER" id="PTHR23135:SF18">
    <property type="entry name" value="CYANOPHYCIN SYNTHETASE"/>
    <property type="match status" value="1"/>
</dbReference>
<evidence type="ECO:0000259" key="14">
    <source>
        <dbReference type="PROSITE" id="PS50975"/>
    </source>
</evidence>
<dbReference type="InterPro" id="IPR011761">
    <property type="entry name" value="ATP-grasp"/>
</dbReference>
<comment type="function">
    <text evidence="1">Catalyzes the ATP-dependent polymerization of arginine and aspartate to multi-L-arginyl-poly-L-aspartic acid (cyanophycin; a water-insoluble reserve polymer).</text>
</comment>
<dbReference type="InterPro" id="IPR011810">
    <property type="entry name" value="Cya_phycin_syn"/>
</dbReference>